<dbReference type="VEuPathDB" id="AmoebaDB:ACA1_379490"/>
<evidence type="ECO:0000313" key="2">
    <source>
        <dbReference type="Proteomes" id="UP000011083"/>
    </source>
</evidence>
<proteinExistence type="predicted"/>
<protein>
    <submittedName>
        <fullName evidence="1">Uncharacterized protein</fullName>
    </submittedName>
</protein>
<name>L8GS65_ACACF</name>
<evidence type="ECO:0000313" key="1">
    <source>
        <dbReference type="EMBL" id="ELR15767.1"/>
    </source>
</evidence>
<organism evidence="1 2">
    <name type="scientific">Acanthamoeba castellanii (strain ATCC 30010 / Neff)</name>
    <dbReference type="NCBI Taxonomy" id="1257118"/>
    <lineage>
        <taxon>Eukaryota</taxon>
        <taxon>Amoebozoa</taxon>
        <taxon>Discosea</taxon>
        <taxon>Longamoebia</taxon>
        <taxon>Centramoebida</taxon>
        <taxon>Acanthamoebidae</taxon>
        <taxon>Acanthamoeba</taxon>
    </lineage>
</organism>
<dbReference type="KEGG" id="acan:ACA1_379490"/>
<dbReference type="Proteomes" id="UP000011083">
    <property type="component" value="Unassembled WGS sequence"/>
</dbReference>
<sequence>MGEVKAVMERQAACEASEQKSAFEAWVHEAVAQRERVLGAKVGSWEHTRANVVAKQCLGQAG</sequence>
<gene>
    <name evidence="1" type="ORF">ACA1_379490</name>
</gene>
<dbReference type="RefSeq" id="XP_004337780.1">
    <property type="nucleotide sequence ID" value="XM_004337732.1"/>
</dbReference>
<dbReference type="GeneID" id="14916283"/>
<keyword evidence="2" id="KW-1185">Reference proteome</keyword>
<dbReference type="AlphaFoldDB" id="L8GS65"/>
<accession>L8GS65</accession>
<dbReference type="EMBL" id="KB008025">
    <property type="protein sequence ID" value="ELR15767.1"/>
    <property type="molecule type" value="Genomic_DNA"/>
</dbReference>
<reference evidence="1 2" key="1">
    <citation type="journal article" date="2013" name="Genome Biol.">
        <title>Genome of Acanthamoeba castellanii highlights extensive lateral gene transfer and early evolution of tyrosine kinase signaling.</title>
        <authorList>
            <person name="Clarke M."/>
            <person name="Lohan A.J."/>
            <person name="Liu B."/>
            <person name="Lagkouvardos I."/>
            <person name="Roy S."/>
            <person name="Zafar N."/>
            <person name="Bertelli C."/>
            <person name="Schilde C."/>
            <person name="Kianianmomeni A."/>
            <person name="Burglin T.R."/>
            <person name="Frech C."/>
            <person name="Turcotte B."/>
            <person name="Kopec K.O."/>
            <person name="Synnott J.M."/>
            <person name="Choo C."/>
            <person name="Paponov I."/>
            <person name="Finkler A."/>
            <person name="Soon Heng Tan C."/>
            <person name="Hutchins A.P."/>
            <person name="Weinmeier T."/>
            <person name="Rattei T."/>
            <person name="Chu J.S."/>
            <person name="Gimenez G."/>
            <person name="Irimia M."/>
            <person name="Rigden D.J."/>
            <person name="Fitzpatrick D.A."/>
            <person name="Lorenzo-Morales J."/>
            <person name="Bateman A."/>
            <person name="Chiu C.H."/>
            <person name="Tang P."/>
            <person name="Hegemann P."/>
            <person name="Fromm H."/>
            <person name="Raoult D."/>
            <person name="Greub G."/>
            <person name="Miranda-Saavedra D."/>
            <person name="Chen N."/>
            <person name="Nash P."/>
            <person name="Ginger M.L."/>
            <person name="Horn M."/>
            <person name="Schaap P."/>
            <person name="Caler L."/>
            <person name="Loftus B."/>
        </authorList>
    </citation>
    <scope>NUCLEOTIDE SEQUENCE [LARGE SCALE GENOMIC DNA]</scope>
    <source>
        <strain evidence="1 2">Neff</strain>
    </source>
</reference>